<dbReference type="EMBL" id="BAABGN010000001">
    <property type="protein sequence ID" value="GAA4414716.1"/>
    <property type="molecule type" value="Genomic_DNA"/>
</dbReference>
<dbReference type="Gene3D" id="1.10.3210.10">
    <property type="entry name" value="Hypothetical protein af1432"/>
    <property type="match status" value="1"/>
</dbReference>
<evidence type="ECO:0000313" key="3">
    <source>
        <dbReference type="EMBL" id="GAA4414716.1"/>
    </source>
</evidence>
<evidence type="ECO:0000256" key="1">
    <source>
        <dbReference type="SAM" id="MobiDB-lite"/>
    </source>
</evidence>
<comment type="caution">
    <text evidence="3">The sequence shown here is derived from an EMBL/GenBank/DDBJ whole genome shotgun (WGS) entry which is preliminary data.</text>
</comment>
<protein>
    <recommendedName>
        <fullName evidence="2">DUF4031 domain-containing protein</fullName>
    </recommendedName>
</protein>
<reference evidence="4" key="1">
    <citation type="journal article" date="2019" name="Int. J. Syst. Evol. Microbiol.">
        <title>The Global Catalogue of Microorganisms (GCM) 10K type strain sequencing project: providing services to taxonomists for standard genome sequencing and annotation.</title>
        <authorList>
            <consortium name="The Broad Institute Genomics Platform"/>
            <consortium name="The Broad Institute Genome Sequencing Center for Infectious Disease"/>
            <person name="Wu L."/>
            <person name="Ma J."/>
        </authorList>
    </citation>
    <scope>NUCLEOTIDE SEQUENCE [LARGE SCALE GENOMIC DNA]</scope>
    <source>
        <strain evidence="4">JCM 17810</strain>
    </source>
</reference>
<keyword evidence="4" id="KW-1185">Reference proteome</keyword>
<organism evidence="3 4">
    <name type="scientific">Georgenia halophila</name>
    <dbReference type="NCBI Taxonomy" id="620889"/>
    <lineage>
        <taxon>Bacteria</taxon>
        <taxon>Bacillati</taxon>
        <taxon>Actinomycetota</taxon>
        <taxon>Actinomycetes</taxon>
        <taxon>Micrococcales</taxon>
        <taxon>Bogoriellaceae</taxon>
        <taxon>Georgenia</taxon>
    </lineage>
</organism>
<dbReference type="Pfam" id="PF13223">
    <property type="entry name" value="DUF4031"/>
    <property type="match status" value="1"/>
</dbReference>
<dbReference type="Proteomes" id="UP001500622">
    <property type="component" value="Unassembled WGS sequence"/>
</dbReference>
<accession>A0ABP8KSL2</accession>
<evidence type="ECO:0000259" key="2">
    <source>
        <dbReference type="Pfam" id="PF13223"/>
    </source>
</evidence>
<feature type="domain" description="DUF4031" evidence="2">
    <location>
        <begin position="3"/>
        <end position="76"/>
    </location>
</feature>
<dbReference type="PANTHER" id="PTHR21174">
    <property type="match status" value="1"/>
</dbReference>
<feature type="region of interest" description="Disordered" evidence="1">
    <location>
        <begin position="317"/>
        <end position="336"/>
    </location>
</feature>
<dbReference type="SUPFAM" id="SSF109604">
    <property type="entry name" value="HD-domain/PDEase-like"/>
    <property type="match status" value="1"/>
</dbReference>
<sequence length="336" mass="36873">MAILLDPPRWPAHGTVWAHLVSDVSLEELHLFARANGVPARSFDLDHYDVPAERVDELVAAGAAPVSGRELVLRLRGSGLRVLGAERRRERLRRRTDDLRHRWHQLGDDLLTTGPAGGTADASAPDRGPEWAALGVELLRRWDEPHRRYHDLAHLTDVLQHLDVLESDGEAVDPAVRLAAWFHDAVYDGEPGTDEERSAKLAGERLTGLTDPSTVAEVERLVRLTASHTVTAHDPAGAALSDADLGILAAPRGRYDAYVLDVRAEYGQVASEDFRRGRADLLRRLLDHPNLYTTAAGRARWEERARANLAAELAGLGSAGHHRADHQPPGRTSPVS</sequence>
<name>A0ABP8KSL2_9MICO</name>
<dbReference type="InterPro" id="IPR025109">
    <property type="entry name" value="DUF4031"/>
</dbReference>
<dbReference type="InterPro" id="IPR009218">
    <property type="entry name" value="HD_phosphohydro"/>
</dbReference>
<dbReference type="PANTHER" id="PTHR21174:SF0">
    <property type="entry name" value="HD PHOSPHOHYDROLASE FAMILY PROTEIN-RELATED"/>
    <property type="match status" value="1"/>
</dbReference>
<proteinExistence type="predicted"/>
<dbReference type="RefSeq" id="WP_345214461.1">
    <property type="nucleotide sequence ID" value="NZ_BAABGN010000001.1"/>
</dbReference>
<gene>
    <name evidence="3" type="ORF">GCM10023169_00320</name>
</gene>
<evidence type="ECO:0000313" key="4">
    <source>
        <dbReference type="Proteomes" id="UP001500622"/>
    </source>
</evidence>